<evidence type="ECO:0000256" key="1">
    <source>
        <dbReference type="SAM" id="SignalP"/>
    </source>
</evidence>
<feature type="signal peptide" evidence="1">
    <location>
        <begin position="1"/>
        <end position="25"/>
    </location>
</feature>
<protein>
    <submittedName>
        <fullName evidence="2">Uncharacterized protein</fullName>
    </submittedName>
</protein>
<evidence type="ECO:0000313" key="3">
    <source>
        <dbReference type="Proteomes" id="UP000604825"/>
    </source>
</evidence>
<keyword evidence="3" id="KW-1185">Reference proteome</keyword>
<proteinExistence type="predicted"/>
<reference evidence="2" key="1">
    <citation type="submission" date="2020-10" db="EMBL/GenBank/DDBJ databases">
        <authorList>
            <person name="Han B."/>
            <person name="Lu T."/>
            <person name="Zhao Q."/>
            <person name="Huang X."/>
            <person name="Zhao Y."/>
        </authorList>
    </citation>
    <scope>NUCLEOTIDE SEQUENCE</scope>
</reference>
<keyword evidence="1" id="KW-0732">Signal</keyword>
<dbReference type="EMBL" id="CAJGYO010000001">
    <property type="protein sequence ID" value="CAD6204712.1"/>
    <property type="molecule type" value="Genomic_DNA"/>
</dbReference>
<dbReference type="AlphaFoldDB" id="A0A811M870"/>
<sequence length="189" mass="20744">MASQITTMLALVALLALSTIATATATCLQNNPHVMGMTMMDPCMQSCMMQQPLAMVMMGMTAMDPCMHSCMMQQPLAVVISSPSWMMRMNSMVSCMQSCMMQQAFSIGGSSLPTMVMQQQPFSTVKQQCCMQPIMMQGVMSPSCHCGTICQMMQLQQMRMAVQRPSMCSTTVMPPLVAYGQKPFLCCAF</sequence>
<comment type="caution">
    <text evidence="2">The sequence shown here is derived from an EMBL/GenBank/DDBJ whole genome shotgun (WGS) entry which is preliminary data.</text>
</comment>
<accession>A0A811M870</accession>
<evidence type="ECO:0000313" key="2">
    <source>
        <dbReference type="EMBL" id="CAD6204712.1"/>
    </source>
</evidence>
<name>A0A811M870_9POAL</name>
<dbReference type="OrthoDB" id="696142at2759"/>
<organism evidence="2 3">
    <name type="scientific">Miscanthus lutarioriparius</name>
    <dbReference type="NCBI Taxonomy" id="422564"/>
    <lineage>
        <taxon>Eukaryota</taxon>
        <taxon>Viridiplantae</taxon>
        <taxon>Streptophyta</taxon>
        <taxon>Embryophyta</taxon>
        <taxon>Tracheophyta</taxon>
        <taxon>Spermatophyta</taxon>
        <taxon>Magnoliopsida</taxon>
        <taxon>Liliopsida</taxon>
        <taxon>Poales</taxon>
        <taxon>Poaceae</taxon>
        <taxon>PACMAD clade</taxon>
        <taxon>Panicoideae</taxon>
        <taxon>Andropogonodae</taxon>
        <taxon>Andropogoneae</taxon>
        <taxon>Saccharinae</taxon>
        <taxon>Miscanthus</taxon>
    </lineage>
</organism>
<feature type="chain" id="PRO_5032770790" evidence="1">
    <location>
        <begin position="26"/>
        <end position="189"/>
    </location>
</feature>
<dbReference type="Proteomes" id="UP000604825">
    <property type="component" value="Unassembled WGS sequence"/>
</dbReference>
<gene>
    <name evidence="2" type="ORF">NCGR_LOCUS2705</name>
</gene>